<keyword evidence="2" id="KW-1185">Reference proteome</keyword>
<dbReference type="Proteomes" id="UP000224317">
    <property type="component" value="Unassembled WGS sequence"/>
</dbReference>
<protein>
    <submittedName>
        <fullName evidence="1">Uncharacterized protein</fullName>
    </submittedName>
</protein>
<reference evidence="1" key="1">
    <citation type="submission" date="2017-10" db="EMBL/GenBank/DDBJ databases">
        <title>Resolving the taxonomy of Roseburia spp., Eubacterium rectale and Agathobacter spp. through phylogenomic analysis.</title>
        <authorList>
            <person name="Sheridan P.O."/>
            <person name="Walker A.W."/>
            <person name="Duncan S.H."/>
            <person name="Scott K.P."/>
            <person name="Toole P.W.O."/>
            <person name="Luis P."/>
            <person name="Flint H.J."/>
        </authorList>
    </citation>
    <scope>NUCLEOTIDE SEQUENCE [LARGE SCALE GENOMIC DNA]</scope>
    <source>
        <strain evidence="1">JK10</strain>
    </source>
</reference>
<name>A0A2G3E790_9FIRM</name>
<evidence type="ECO:0000313" key="1">
    <source>
        <dbReference type="EMBL" id="PHU39107.1"/>
    </source>
</evidence>
<organism evidence="1 2">
    <name type="scientific">Pseudobutyrivibrio ruminis</name>
    <dbReference type="NCBI Taxonomy" id="46206"/>
    <lineage>
        <taxon>Bacteria</taxon>
        <taxon>Bacillati</taxon>
        <taxon>Bacillota</taxon>
        <taxon>Clostridia</taxon>
        <taxon>Lachnospirales</taxon>
        <taxon>Lachnospiraceae</taxon>
        <taxon>Pseudobutyrivibrio</taxon>
    </lineage>
</organism>
<accession>A0A2G3E790</accession>
<dbReference type="AlphaFoldDB" id="A0A2G3E790"/>
<comment type="caution">
    <text evidence="1">The sequence shown here is derived from an EMBL/GenBank/DDBJ whole genome shotgun (WGS) entry which is preliminary data.</text>
</comment>
<gene>
    <name evidence="1" type="ORF">CSX00_12340</name>
</gene>
<proteinExistence type="predicted"/>
<sequence>MGNIFKRKSKLNERQLEILRSKDLPTEWKQLTTIQRQSIVAIEEMLEYVEKKYKKPFCYAGYRRRNPLFMDEESLLCYAQGDDPDIDCFTVKREKIGFRDGYAWVTQTRVVQKEMEDKLSGIFEGQKYKMFVKLTGVSDEGVVEAFSTTIYIDNSDSVATDSIMEKIVSIINDEPRYCKIYMYSFKKPVVDQITTKEHNRSFDTDDVKSLYMSTPIDRREGKGWRRND</sequence>
<evidence type="ECO:0000313" key="2">
    <source>
        <dbReference type="Proteomes" id="UP000224317"/>
    </source>
</evidence>
<dbReference type="RefSeq" id="WP_099413886.1">
    <property type="nucleotide sequence ID" value="NZ_PDYH01000058.1"/>
</dbReference>
<dbReference type="EMBL" id="PDYH01000058">
    <property type="protein sequence ID" value="PHU39107.1"/>
    <property type="molecule type" value="Genomic_DNA"/>
</dbReference>